<evidence type="ECO:0000313" key="1">
    <source>
        <dbReference type="EMBL" id="EEF27509.1"/>
    </source>
</evidence>
<dbReference type="EMBL" id="EQ975358">
    <property type="protein sequence ID" value="EEF27509.1"/>
    <property type="molecule type" value="Genomic_DNA"/>
</dbReference>
<evidence type="ECO:0000313" key="2">
    <source>
        <dbReference type="Proteomes" id="UP000008311"/>
    </source>
</evidence>
<organism evidence="1 2">
    <name type="scientific">Ricinus communis</name>
    <name type="common">Castor bean</name>
    <dbReference type="NCBI Taxonomy" id="3988"/>
    <lineage>
        <taxon>Eukaryota</taxon>
        <taxon>Viridiplantae</taxon>
        <taxon>Streptophyta</taxon>
        <taxon>Embryophyta</taxon>
        <taxon>Tracheophyta</taxon>
        <taxon>Spermatophyta</taxon>
        <taxon>Magnoliopsida</taxon>
        <taxon>eudicotyledons</taxon>
        <taxon>Gunneridae</taxon>
        <taxon>Pentapetalae</taxon>
        <taxon>rosids</taxon>
        <taxon>fabids</taxon>
        <taxon>Malpighiales</taxon>
        <taxon>Euphorbiaceae</taxon>
        <taxon>Acalyphoideae</taxon>
        <taxon>Acalypheae</taxon>
        <taxon>Ricinus</taxon>
    </lineage>
</organism>
<dbReference type="InParanoid" id="B9T9G0"/>
<gene>
    <name evidence="1" type="ORF">RCOM_0051350</name>
</gene>
<name>B9T9G0_RICCO</name>
<dbReference type="Proteomes" id="UP000008311">
    <property type="component" value="Unassembled WGS sequence"/>
</dbReference>
<protein>
    <submittedName>
        <fullName evidence="1">Uncharacterized protein</fullName>
    </submittedName>
</protein>
<keyword evidence="2" id="KW-1185">Reference proteome</keyword>
<reference evidence="2" key="1">
    <citation type="journal article" date="2010" name="Nat. Biotechnol.">
        <title>Draft genome sequence of the oilseed species Ricinus communis.</title>
        <authorList>
            <person name="Chan A.P."/>
            <person name="Crabtree J."/>
            <person name="Zhao Q."/>
            <person name="Lorenzi H."/>
            <person name="Orvis J."/>
            <person name="Puiu D."/>
            <person name="Melake-Berhan A."/>
            <person name="Jones K.M."/>
            <person name="Redman J."/>
            <person name="Chen G."/>
            <person name="Cahoon E.B."/>
            <person name="Gedil M."/>
            <person name="Stanke M."/>
            <person name="Haas B.J."/>
            <person name="Wortman J.R."/>
            <person name="Fraser-Liggett C.M."/>
            <person name="Ravel J."/>
            <person name="Rabinowicz P.D."/>
        </authorList>
    </citation>
    <scope>NUCLEOTIDE SEQUENCE [LARGE SCALE GENOMIC DNA]</scope>
    <source>
        <strain evidence="2">cv. Hale</strain>
    </source>
</reference>
<accession>B9T9G0</accession>
<proteinExistence type="predicted"/>
<dbReference type="AlphaFoldDB" id="B9T9G0"/>
<sequence length="115" mass="12923">MSIDDITLAARQSLSLAHIEEALVRWQQRGRTVIHCTITPAEALTGLRERMIARNVCTIRWMDLNQWQRHALSILYASPVGCGWPTFRITLHASPRGTSEPGAAMRSVRMGVRLS</sequence>